<organism evidence="2 3">
    <name type="scientific">Ureibacillus xyleni</name>
    <dbReference type="NCBI Taxonomy" id="614648"/>
    <lineage>
        <taxon>Bacteria</taxon>
        <taxon>Bacillati</taxon>
        <taxon>Bacillota</taxon>
        <taxon>Bacilli</taxon>
        <taxon>Bacillales</taxon>
        <taxon>Caryophanaceae</taxon>
        <taxon>Ureibacillus</taxon>
    </lineage>
</organism>
<dbReference type="Proteomes" id="UP000219636">
    <property type="component" value="Unassembled WGS sequence"/>
</dbReference>
<proteinExistence type="predicted"/>
<keyword evidence="3" id="KW-1185">Reference proteome</keyword>
<keyword evidence="1" id="KW-0812">Transmembrane</keyword>
<feature type="transmembrane region" description="Helical" evidence="1">
    <location>
        <begin position="6"/>
        <end position="26"/>
    </location>
</feature>
<dbReference type="EMBL" id="OBMQ01000014">
    <property type="protein sequence ID" value="SOC22476.1"/>
    <property type="molecule type" value="Genomic_DNA"/>
</dbReference>
<evidence type="ECO:0000313" key="2">
    <source>
        <dbReference type="EMBL" id="SOC22476.1"/>
    </source>
</evidence>
<keyword evidence="1" id="KW-1133">Transmembrane helix</keyword>
<feature type="transmembrane region" description="Helical" evidence="1">
    <location>
        <begin position="33"/>
        <end position="53"/>
    </location>
</feature>
<evidence type="ECO:0000256" key="1">
    <source>
        <dbReference type="SAM" id="Phobius"/>
    </source>
</evidence>
<dbReference type="AlphaFoldDB" id="A0A285TP96"/>
<protein>
    <submittedName>
        <fullName evidence="2">Uncharacterized protein</fullName>
    </submittedName>
</protein>
<keyword evidence="1" id="KW-0472">Membrane</keyword>
<accession>A0A285TP96</accession>
<evidence type="ECO:0000313" key="3">
    <source>
        <dbReference type="Proteomes" id="UP000219636"/>
    </source>
</evidence>
<name>A0A285TP96_9BACL</name>
<sequence>MYLRGVTRLGAVIVLGIASIVGTILYKKSKSIRIAHILLIVITLFTVFLYILFS</sequence>
<gene>
    <name evidence="2" type="ORF">SAMN05880501_11430</name>
</gene>
<reference evidence="3" key="1">
    <citation type="submission" date="2017-08" db="EMBL/GenBank/DDBJ databases">
        <authorList>
            <person name="Varghese N."/>
            <person name="Submissions S."/>
        </authorList>
    </citation>
    <scope>NUCLEOTIDE SEQUENCE [LARGE SCALE GENOMIC DNA]</scope>
    <source>
        <strain evidence="3">JC22</strain>
    </source>
</reference>